<organism evidence="1 2">
    <name type="scientific">Tatumella punctata</name>
    <dbReference type="NCBI Taxonomy" id="399969"/>
    <lineage>
        <taxon>Bacteria</taxon>
        <taxon>Pseudomonadati</taxon>
        <taxon>Pseudomonadota</taxon>
        <taxon>Gammaproteobacteria</taxon>
        <taxon>Enterobacterales</taxon>
        <taxon>Erwiniaceae</taxon>
        <taxon>Tatumella</taxon>
    </lineage>
</organism>
<dbReference type="Gene3D" id="3.30.300.360">
    <property type="entry name" value="Protein of unknown function (DUF2498)"/>
    <property type="match status" value="1"/>
</dbReference>
<dbReference type="RefSeq" id="WP_212710592.1">
    <property type="nucleotide sequence ID" value="NZ_BAAAFW010000059.1"/>
</dbReference>
<dbReference type="Proteomes" id="UP001596215">
    <property type="component" value="Unassembled WGS sequence"/>
</dbReference>
<proteinExistence type="predicted"/>
<evidence type="ECO:0000313" key="1">
    <source>
        <dbReference type="EMBL" id="MFC6360670.1"/>
    </source>
</evidence>
<gene>
    <name evidence="1" type="ORF">ACFP73_00890</name>
</gene>
<dbReference type="InterPro" id="IPR038191">
    <property type="entry name" value="YciN_sf"/>
</dbReference>
<dbReference type="InterPro" id="IPR019633">
    <property type="entry name" value="DUF2498"/>
</dbReference>
<dbReference type="EMBL" id="JBHSUC010000001">
    <property type="protein sequence ID" value="MFC6360670.1"/>
    <property type="molecule type" value="Genomic_DNA"/>
</dbReference>
<keyword evidence="2" id="KW-1185">Reference proteome</keyword>
<dbReference type="Pfam" id="PF10692">
    <property type="entry name" value="DUF2498"/>
    <property type="match status" value="1"/>
</dbReference>
<comment type="caution">
    <text evidence="1">The sequence shown here is derived from an EMBL/GenBank/DDBJ whole genome shotgun (WGS) entry which is preliminary data.</text>
</comment>
<name>A0ABW1VK67_9GAMM</name>
<evidence type="ECO:0000313" key="2">
    <source>
        <dbReference type="Proteomes" id="UP001596215"/>
    </source>
</evidence>
<accession>A0ABW1VK67</accession>
<sequence length="83" mass="9052">MNGKPRAVDSATLIALASEQMTGYPDYLPSMEITAVRQQGNLLIFSGPWFADAQGLPTKQSTAAFNVFKALTQELSPLYCLKQ</sequence>
<protein>
    <submittedName>
        <fullName evidence="1">DUF2498 family protein</fullName>
    </submittedName>
</protein>
<reference evidence="2" key="1">
    <citation type="journal article" date="2019" name="Int. J. Syst. Evol. Microbiol.">
        <title>The Global Catalogue of Microorganisms (GCM) 10K type strain sequencing project: providing services to taxonomists for standard genome sequencing and annotation.</title>
        <authorList>
            <consortium name="The Broad Institute Genomics Platform"/>
            <consortium name="The Broad Institute Genome Sequencing Center for Infectious Disease"/>
            <person name="Wu L."/>
            <person name="Ma J."/>
        </authorList>
    </citation>
    <scope>NUCLEOTIDE SEQUENCE [LARGE SCALE GENOMIC DNA]</scope>
    <source>
        <strain evidence="2">CGMCC 4.1530</strain>
    </source>
</reference>